<feature type="region of interest" description="Disordered" evidence="1">
    <location>
        <begin position="81"/>
        <end position="103"/>
    </location>
</feature>
<protein>
    <submittedName>
        <fullName evidence="2">Uncharacterized protein</fullName>
    </submittedName>
</protein>
<evidence type="ECO:0000256" key="1">
    <source>
        <dbReference type="SAM" id="MobiDB-lite"/>
    </source>
</evidence>
<gene>
    <name evidence="2" type="ORF">Taro_011370</name>
</gene>
<reference evidence="2" key="1">
    <citation type="submission" date="2017-07" db="EMBL/GenBank/DDBJ databases">
        <title>Taro Niue Genome Assembly and Annotation.</title>
        <authorList>
            <person name="Atibalentja N."/>
            <person name="Keating K."/>
            <person name="Fields C.J."/>
        </authorList>
    </citation>
    <scope>NUCLEOTIDE SEQUENCE</scope>
    <source>
        <strain evidence="2">Niue_2</strain>
        <tissue evidence="2">Leaf</tissue>
    </source>
</reference>
<name>A0A843UAN3_COLES</name>
<evidence type="ECO:0000313" key="3">
    <source>
        <dbReference type="Proteomes" id="UP000652761"/>
    </source>
</evidence>
<dbReference type="AlphaFoldDB" id="A0A843UAN3"/>
<organism evidence="2 3">
    <name type="scientific">Colocasia esculenta</name>
    <name type="common">Wild taro</name>
    <name type="synonym">Arum esculentum</name>
    <dbReference type="NCBI Taxonomy" id="4460"/>
    <lineage>
        <taxon>Eukaryota</taxon>
        <taxon>Viridiplantae</taxon>
        <taxon>Streptophyta</taxon>
        <taxon>Embryophyta</taxon>
        <taxon>Tracheophyta</taxon>
        <taxon>Spermatophyta</taxon>
        <taxon>Magnoliopsida</taxon>
        <taxon>Liliopsida</taxon>
        <taxon>Araceae</taxon>
        <taxon>Aroideae</taxon>
        <taxon>Colocasieae</taxon>
        <taxon>Colocasia</taxon>
    </lineage>
</organism>
<sequence length="103" mass="11377">MVPLSQYIDCIFSVSRISPCILCNIFFLASKCSALALKLPMLNGRAGLAIYWPAEPLRTTLDEHPCNWGELLEDKCFPPVQGGGTCSKSSGRKPYPLLKFDPE</sequence>
<evidence type="ECO:0000313" key="2">
    <source>
        <dbReference type="EMBL" id="MQL78924.1"/>
    </source>
</evidence>
<dbReference type="Proteomes" id="UP000652761">
    <property type="component" value="Unassembled WGS sequence"/>
</dbReference>
<comment type="caution">
    <text evidence="2">The sequence shown here is derived from an EMBL/GenBank/DDBJ whole genome shotgun (WGS) entry which is preliminary data.</text>
</comment>
<proteinExistence type="predicted"/>
<dbReference type="EMBL" id="NMUH01000424">
    <property type="protein sequence ID" value="MQL78924.1"/>
    <property type="molecule type" value="Genomic_DNA"/>
</dbReference>
<keyword evidence="3" id="KW-1185">Reference proteome</keyword>
<accession>A0A843UAN3</accession>